<evidence type="ECO:0000256" key="3">
    <source>
        <dbReference type="ARBA" id="ARBA00029447"/>
    </source>
</evidence>
<dbReference type="SMART" id="SM00304">
    <property type="entry name" value="HAMP"/>
    <property type="match status" value="1"/>
</dbReference>
<dbReference type="RefSeq" id="WP_105748423.1">
    <property type="nucleotide sequence ID" value="NZ_PVLQ01000031.1"/>
</dbReference>
<dbReference type="Pfam" id="PF12729">
    <property type="entry name" value="4HB_MCP_1"/>
    <property type="match status" value="1"/>
</dbReference>
<evidence type="ECO:0000259" key="7">
    <source>
        <dbReference type="PROSITE" id="PS50885"/>
    </source>
</evidence>
<dbReference type="InterPro" id="IPR004090">
    <property type="entry name" value="Chemotax_Me-accpt_rcpt"/>
</dbReference>
<keyword evidence="5" id="KW-0472">Membrane</keyword>
<dbReference type="SUPFAM" id="SSF58104">
    <property type="entry name" value="Methyl-accepting chemotaxis protein (MCP) signaling domain"/>
    <property type="match status" value="1"/>
</dbReference>
<keyword evidence="2" id="KW-0488">Methylation</keyword>
<keyword evidence="9" id="KW-1185">Reference proteome</keyword>
<reference evidence="8 9" key="1">
    <citation type="submission" date="2018-03" db="EMBL/GenBank/DDBJ databases">
        <title>Comparative genomics illustrates the genes involved in a hyperalkaliphilic mechanisms of Serpentinomonas isolated from highly-alkaline calcium-rich serpentinized springs.</title>
        <authorList>
            <person name="Suzuki S."/>
            <person name="Ishii S."/>
            <person name="Walworth N."/>
            <person name="Bird L."/>
            <person name="Kuenen J.G."/>
            <person name="Nealson K.H."/>
        </authorList>
    </citation>
    <scope>NUCLEOTIDE SEQUENCE [LARGE SCALE GENOMIC DNA]</scope>
    <source>
        <strain evidence="8 9">P1</strain>
    </source>
</reference>
<dbReference type="CDD" id="cd11386">
    <property type="entry name" value="MCP_signal"/>
    <property type="match status" value="1"/>
</dbReference>
<dbReference type="Proteomes" id="UP000238589">
    <property type="component" value="Unassembled WGS sequence"/>
</dbReference>
<evidence type="ECO:0000259" key="6">
    <source>
        <dbReference type="PROSITE" id="PS50111"/>
    </source>
</evidence>
<sequence>MSFHQYSRNLKIGQRLALSSALLLLLIGGMALLGTLSNLHLNDKTRVIYEARAVPAQQLASLNQLIQRNRILVMEMLLSPDRNTVETKSSEFERNQATITDLWKAYQRQPQTAQEKALAQSFDQRRRALFEQGLTPANEAMVGDRYDDASDFYIRFITPLAPQAQEPLDQLIQLKIKQAEEEFQASNGSMQTVNGVIGVTALSALLLGIWLSWVATRSITRPMAEAVRVADTVASGDLTADIVVSGKDEAGAMLAALKTMHDNLIKIVSRVRHGSETIANGSREISESSAMLAERTEEQSINLERTAAAMAQITSAVDSNAESARQASELARQTSDAASHGGEVVAQVVSTMEQISQSSRLITDITGVIDGIAFQTNILALNAAVEAARAGEQGRGFAVVATEVRQLAQRSASAAKEIKSLIAESGERVKAGAELVTQAGASVNDIVVQVRSLSELIENISQASIEQSTSVSEISQSIANLDNMTQRNAALVEESAAAADSLRQQASQLDEVVRVFKIA</sequence>
<dbReference type="Gene3D" id="1.10.287.950">
    <property type="entry name" value="Methyl-accepting chemotaxis protein"/>
    <property type="match status" value="1"/>
</dbReference>
<evidence type="ECO:0000313" key="8">
    <source>
        <dbReference type="EMBL" id="PRD65326.1"/>
    </source>
</evidence>
<dbReference type="PANTHER" id="PTHR43531">
    <property type="entry name" value="PROTEIN ICFG"/>
    <property type="match status" value="1"/>
</dbReference>
<protein>
    <submittedName>
        <fullName evidence="8">Methyl-accepting chemotaxis protein</fullName>
    </submittedName>
</protein>
<dbReference type="GO" id="GO:0007165">
    <property type="term" value="P:signal transduction"/>
    <property type="evidence" value="ECO:0007669"/>
    <property type="project" value="UniProtKB-KW"/>
</dbReference>
<dbReference type="InterPro" id="IPR003660">
    <property type="entry name" value="HAMP_dom"/>
</dbReference>
<dbReference type="SMART" id="SM00283">
    <property type="entry name" value="MA"/>
    <property type="match status" value="1"/>
</dbReference>
<keyword evidence="5" id="KW-1133">Transmembrane helix</keyword>
<evidence type="ECO:0000313" key="9">
    <source>
        <dbReference type="Proteomes" id="UP000238589"/>
    </source>
</evidence>
<organism evidence="8 9">
    <name type="scientific">Malikia granosa</name>
    <dbReference type="NCBI Taxonomy" id="263067"/>
    <lineage>
        <taxon>Bacteria</taxon>
        <taxon>Pseudomonadati</taxon>
        <taxon>Pseudomonadota</taxon>
        <taxon>Betaproteobacteria</taxon>
        <taxon>Burkholderiales</taxon>
        <taxon>Comamonadaceae</taxon>
        <taxon>Malikia</taxon>
    </lineage>
</organism>
<comment type="subcellular location">
    <subcellularLocation>
        <location evidence="1">Membrane</location>
    </subcellularLocation>
</comment>
<evidence type="ECO:0000256" key="2">
    <source>
        <dbReference type="ARBA" id="ARBA00022481"/>
    </source>
</evidence>
<dbReference type="Pfam" id="PF00672">
    <property type="entry name" value="HAMP"/>
    <property type="match status" value="1"/>
</dbReference>
<keyword evidence="5" id="KW-0812">Transmembrane</keyword>
<dbReference type="AlphaFoldDB" id="A0A2S9K4C9"/>
<dbReference type="GO" id="GO:0004888">
    <property type="term" value="F:transmembrane signaling receptor activity"/>
    <property type="evidence" value="ECO:0007669"/>
    <property type="project" value="InterPro"/>
</dbReference>
<comment type="similarity">
    <text evidence="3">Belongs to the methyl-accepting chemotaxis (MCP) protein family.</text>
</comment>
<name>A0A2S9K4C9_9BURK</name>
<dbReference type="GO" id="GO:0005886">
    <property type="term" value="C:plasma membrane"/>
    <property type="evidence" value="ECO:0007669"/>
    <property type="project" value="TreeGrafter"/>
</dbReference>
<dbReference type="OrthoDB" id="9806477at2"/>
<dbReference type="InterPro" id="IPR051310">
    <property type="entry name" value="MCP_chemotaxis"/>
</dbReference>
<dbReference type="EMBL" id="PVLQ01000031">
    <property type="protein sequence ID" value="PRD65326.1"/>
    <property type="molecule type" value="Genomic_DNA"/>
</dbReference>
<feature type="domain" description="Methyl-accepting transducer" evidence="6">
    <location>
        <begin position="274"/>
        <end position="503"/>
    </location>
</feature>
<dbReference type="PANTHER" id="PTHR43531:SF14">
    <property type="entry name" value="METHYL-ACCEPTING CHEMOTAXIS PROTEIN I-RELATED"/>
    <property type="match status" value="1"/>
</dbReference>
<feature type="transmembrane region" description="Helical" evidence="5">
    <location>
        <begin position="195"/>
        <end position="215"/>
    </location>
</feature>
<proteinExistence type="inferred from homology"/>
<dbReference type="FunFam" id="1.10.287.950:FF:000001">
    <property type="entry name" value="Methyl-accepting chemotaxis sensory transducer"/>
    <property type="match status" value="1"/>
</dbReference>
<dbReference type="PROSITE" id="PS50885">
    <property type="entry name" value="HAMP"/>
    <property type="match status" value="1"/>
</dbReference>
<feature type="domain" description="HAMP" evidence="7">
    <location>
        <begin position="217"/>
        <end position="269"/>
    </location>
</feature>
<dbReference type="Pfam" id="PF00015">
    <property type="entry name" value="MCPsignal"/>
    <property type="match status" value="1"/>
</dbReference>
<dbReference type="PROSITE" id="PS50111">
    <property type="entry name" value="CHEMOTAXIS_TRANSDUC_2"/>
    <property type="match status" value="1"/>
</dbReference>
<dbReference type="InterPro" id="IPR004089">
    <property type="entry name" value="MCPsignal_dom"/>
</dbReference>
<dbReference type="CDD" id="cd06225">
    <property type="entry name" value="HAMP"/>
    <property type="match status" value="1"/>
</dbReference>
<comment type="caution">
    <text evidence="8">The sequence shown here is derived from an EMBL/GenBank/DDBJ whole genome shotgun (WGS) entry which is preliminary data.</text>
</comment>
<dbReference type="InterPro" id="IPR024478">
    <property type="entry name" value="HlyB_4HB_MCP"/>
</dbReference>
<dbReference type="PRINTS" id="PR00260">
    <property type="entry name" value="CHEMTRNSDUCR"/>
</dbReference>
<evidence type="ECO:0000256" key="5">
    <source>
        <dbReference type="SAM" id="Phobius"/>
    </source>
</evidence>
<accession>A0A2S9K4C9</accession>
<dbReference type="GO" id="GO:0006935">
    <property type="term" value="P:chemotaxis"/>
    <property type="evidence" value="ECO:0007669"/>
    <property type="project" value="InterPro"/>
</dbReference>
<evidence type="ECO:0000256" key="1">
    <source>
        <dbReference type="ARBA" id="ARBA00004370"/>
    </source>
</evidence>
<evidence type="ECO:0000256" key="4">
    <source>
        <dbReference type="PROSITE-ProRule" id="PRU00284"/>
    </source>
</evidence>
<keyword evidence="4" id="KW-0807">Transducer</keyword>
<gene>
    <name evidence="8" type="ORF">C6P64_10010</name>
</gene>